<accession>A0A8K0UTC1</accession>
<evidence type="ECO:0000313" key="8">
    <source>
        <dbReference type="Proteomes" id="UP000813824"/>
    </source>
</evidence>
<evidence type="ECO:0000256" key="5">
    <source>
        <dbReference type="ARBA" id="ARBA00023242"/>
    </source>
</evidence>
<feature type="region of interest" description="Disordered" evidence="6">
    <location>
        <begin position="693"/>
        <end position="712"/>
    </location>
</feature>
<feature type="region of interest" description="Disordered" evidence="6">
    <location>
        <begin position="329"/>
        <end position="421"/>
    </location>
</feature>
<feature type="compositionally biased region" description="Basic and acidic residues" evidence="6">
    <location>
        <begin position="828"/>
        <end position="844"/>
    </location>
</feature>
<feature type="compositionally biased region" description="Basic and acidic residues" evidence="6">
    <location>
        <begin position="951"/>
        <end position="965"/>
    </location>
</feature>
<feature type="compositionally biased region" description="Basic and acidic residues" evidence="6">
    <location>
        <begin position="87"/>
        <end position="100"/>
    </location>
</feature>
<comment type="subcellular location">
    <subcellularLocation>
        <location evidence="1">Nucleus</location>
    </subcellularLocation>
</comment>
<feature type="compositionally biased region" description="Acidic residues" evidence="6">
    <location>
        <begin position="186"/>
        <end position="201"/>
    </location>
</feature>
<feature type="compositionally biased region" description="Pro residues" evidence="6">
    <location>
        <begin position="1155"/>
        <end position="1173"/>
    </location>
</feature>
<dbReference type="EMBL" id="JAEVFJ010000010">
    <property type="protein sequence ID" value="KAH8102158.1"/>
    <property type="molecule type" value="Genomic_DNA"/>
</dbReference>
<keyword evidence="3" id="KW-0805">Transcription regulation</keyword>
<feature type="region of interest" description="Disordered" evidence="6">
    <location>
        <begin position="884"/>
        <end position="1198"/>
    </location>
</feature>
<evidence type="ECO:0000256" key="2">
    <source>
        <dbReference type="ARBA" id="ARBA00022491"/>
    </source>
</evidence>
<feature type="compositionally biased region" description="Polar residues" evidence="6">
    <location>
        <begin position="1108"/>
        <end position="1117"/>
    </location>
</feature>
<feature type="compositionally biased region" description="Low complexity" evidence="6">
    <location>
        <begin position="258"/>
        <end position="267"/>
    </location>
</feature>
<keyword evidence="5" id="KW-0539">Nucleus</keyword>
<feature type="compositionally biased region" description="Polar residues" evidence="6">
    <location>
        <begin position="207"/>
        <end position="217"/>
    </location>
</feature>
<evidence type="ECO:0000256" key="3">
    <source>
        <dbReference type="ARBA" id="ARBA00023015"/>
    </source>
</evidence>
<dbReference type="Proteomes" id="UP000813824">
    <property type="component" value="Unassembled WGS sequence"/>
</dbReference>
<feature type="region of interest" description="Disordered" evidence="6">
    <location>
        <begin position="828"/>
        <end position="853"/>
    </location>
</feature>
<dbReference type="GO" id="GO:0010468">
    <property type="term" value="P:regulation of gene expression"/>
    <property type="evidence" value="ECO:0007669"/>
    <property type="project" value="UniProtKB-ARBA"/>
</dbReference>
<dbReference type="Pfam" id="PF08598">
    <property type="entry name" value="Sds3"/>
    <property type="match status" value="1"/>
</dbReference>
<feature type="compositionally biased region" description="Polar residues" evidence="6">
    <location>
        <begin position="127"/>
        <end position="137"/>
    </location>
</feature>
<keyword evidence="8" id="KW-1185">Reference proteome</keyword>
<feature type="compositionally biased region" description="Low complexity" evidence="6">
    <location>
        <begin position="332"/>
        <end position="360"/>
    </location>
</feature>
<feature type="compositionally biased region" description="Basic residues" evidence="6">
    <location>
        <begin position="67"/>
        <end position="76"/>
    </location>
</feature>
<feature type="compositionally biased region" description="Low complexity" evidence="6">
    <location>
        <begin position="284"/>
        <end position="298"/>
    </location>
</feature>
<evidence type="ECO:0000256" key="4">
    <source>
        <dbReference type="ARBA" id="ARBA00023163"/>
    </source>
</evidence>
<dbReference type="SMART" id="SM01401">
    <property type="entry name" value="Sds3"/>
    <property type="match status" value="1"/>
</dbReference>
<gene>
    <name evidence="7" type="ORF">BXZ70DRAFT_906139</name>
</gene>
<dbReference type="InterPro" id="IPR013907">
    <property type="entry name" value="Sds3"/>
</dbReference>
<feature type="region of interest" description="Disordered" evidence="6">
    <location>
        <begin position="736"/>
        <end position="755"/>
    </location>
</feature>
<feature type="compositionally biased region" description="Pro residues" evidence="6">
    <location>
        <begin position="13"/>
        <end position="22"/>
    </location>
</feature>
<evidence type="ECO:0000256" key="6">
    <source>
        <dbReference type="SAM" id="MobiDB-lite"/>
    </source>
</evidence>
<feature type="compositionally biased region" description="Acidic residues" evidence="6">
    <location>
        <begin position="41"/>
        <end position="54"/>
    </location>
</feature>
<evidence type="ECO:0008006" key="9">
    <source>
        <dbReference type="Google" id="ProtNLM"/>
    </source>
</evidence>
<reference evidence="7" key="1">
    <citation type="journal article" date="2021" name="New Phytol.">
        <title>Evolutionary innovations through gain and loss of genes in the ectomycorrhizal Boletales.</title>
        <authorList>
            <person name="Wu G."/>
            <person name="Miyauchi S."/>
            <person name="Morin E."/>
            <person name="Kuo A."/>
            <person name="Drula E."/>
            <person name="Varga T."/>
            <person name="Kohler A."/>
            <person name="Feng B."/>
            <person name="Cao Y."/>
            <person name="Lipzen A."/>
            <person name="Daum C."/>
            <person name="Hundley H."/>
            <person name="Pangilinan J."/>
            <person name="Johnson J."/>
            <person name="Barry K."/>
            <person name="LaButti K."/>
            <person name="Ng V."/>
            <person name="Ahrendt S."/>
            <person name="Min B."/>
            <person name="Choi I.G."/>
            <person name="Park H."/>
            <person name="Plett J.M."/>
            <person name="Magnuson J."/>
            <person name="Spatafora J.W."/>
            <person name="Nagy L.G."/>
            <person name="Henrissat B."/>
            <person name="Grigoriev I.V."/>
            <person name="Yang Z.L."/>
            <person name="Xu J."/>
            <person name="Martin F.M."/>
        </authorList>
    </citation>
    <scope>NUCLEOTIDE SEQUENCE</scope>
    <source>
        <strain evidence="7">KKN 215</strain>
    </source>
</reference>
<dbReference type="AlphaFoldDB" id="A0A8K0UTC1"/>
<feature type="compositionally biased region" description="Pro residues" evidence="6">
    <location>
        <begin position="980"/>
        <end position="992"/>
    </location>
</feature>
<feature type="compositionally biased region" description="Low complexity" evidence="6">
    <location>
        <begin position="1"/>
        <end position="12"/>
    </location>
</feature>
<feature type="compositionally biased region" description="Acidic residues" evidence="6">
    <location>
        <begin position="231"/>
        <end position="252"/>
    </location>
</feature>
<name>A0A8K0UTC1_9AGAR</name>
<keyword evidence="2" id="KW-0678">Repressor</keyword>
<evidence type="ECO:0000313" key="7">
    <source>
        <dbReference type="EMBL" id="KAH8102158.1"/>
    </source>
</evidence>
<dbReference type="OrthoDB" id="20886at2759"/>
<dbReference type="GO" id="GO:0005654">
    <property type="term" value="C:nucleoplasm"/>
    <property type="evidence" value="ECO:0007669"/>
    <property type="project" value="UniProtKB-ARBA"/>
</dbReference>
<protein>
    <recommendedName>
        <fullName evidence="9">Sds3-like-domain-containing protein</fullName>
    </recommendedName>
</protein>
<dbReference type="PANTHER" id="PTHR21964">
    <property type="entry name" value="BREAST CANCER METASTASIS-SUPPRESSOR 1"/>
    <property type="match status" value="1"/>
</dbReference>
<feature type="compositionally biased region" description="Basic and acidic residues" evidence="6">
    <location>
        <begin position="55"/>
        <end position="66"/>
    </location>
</feature>
<feature type="region of interest" description="Disordered" evidence="6">
    <location>
        <begin position="1"/>
        <end position="307"/>
    </location>
</feature>
<feature type="compositionally biased region" description="Acidic residues" evidence="6">
    <location>
        <begin position="101"/>
        <end position="123"/>
    </location>
</feature>
<keyword evidence="4" id="KW-0804">Transcription</keyword>
<proteinExistence type="predicted"/>
<sequence>MPSSTVSLEPLSSPSPSPPPQETKPHTSNPTSSGAAVGLDSDSELSELTEDDQENDNHHSENERQRPARTRRKKRGGIVPAPMWDWAYKKGDSNWRNKPIEEEEEEEQAGPAEAMEEEEDEGHNEDNAPSGNPSGHVSTLRPDATDDADDPEEEDPPEDEDELAEGENENLPAFSHRKARKLVAVSDDDDAEPPADQDVEDAPSPRPLNTTRLSPVNSDEENMEDGPAIPDVDEDEQEDPDQAPESDDDADQADLPLPNGTSAANTPTPAPTPANKPFLNTTVSSSTAKKTDAEATAAPMDVDEDIPVTPASPIAAVVAQSSIMAGADVVVPNSPSSSSSSASGSPRNSPSPSRSPSAEPASDREVDLKPANGRVSAKSKAAATKPQNARLTRGRSRRKTKANDALEHDGGDGGLGAEDRDLADAEDVDIDSPDIEMESDVLPVHRAEALDVLAQIELKFALLREKLYVEKMEGLAWEEALIADDIHPEMLQLQTELDKRRSKRLDLAARRRDFEVANITKRRKLDEDSVWSWWKTSRDDLQAEMTSEMNRRRRKLDRERRNLDRPLPARVIPGPPHDIRPAPTIYDIVRSDPFNAPRSSKVRKQETPSQHLVYPHLTSLSPDDIIHDMELMFPPRNMMFDPLRQGMLGPGPMHSHPLGNPPGFETFPMGMGMVDGRFGPAVPPPMQHLPHPHMHGPGPGFPGPSASAGPRIPNHIAPQPLPYPMMMEMDNGGIRRPSSVPGHPNHQPFPPPGPSGPVNLMRRSISPVPAFSHGSMTGMPPASLGNPRPQWMGESGPGPSSHNANAAEIRREEREIQKHRERVSEYLAKERERGEREREEREGFHNQSAPPRHIPHPHGHPHIHGSGHHPATHRHVIHHHHVRHHHHRPTNGPEVGGPAINGAGMGQGGMGSPRMHDMDLSRPRSGAPTEVIDLSSSAGKHGPPMSAFWKGSEDQPHPADRDHGRGLHGPPSAGPHDRMVPPPFGGYPPSPRHGPSTAPGSKAPSRRGSFSAMDDGPRPSSSHSHPLDRLPPLSASGPSQRQPQSNHGGRMQTSPVLQPQHSSAMVSPRANGIRLPPLSPSNASPMVGNMRSPVRMGQSLPPPPLPPSHSQVSSKPTSPIEMRRRTPPPLQTRSPMTREPPSHPAHHRTSSPMVMLPPPSSLPSQVLPPPRLPPVNLSEKHSPNLPKMKPQAVPIDGP</sequence>
<evidence type="ECO:0000256" key="1">
    <source>
        <dbReference type="ARBA" id="ARBA00004123"/>
    </source>
</evidence>
<comment type="caution">
    <text evidence="7">The sequence shown here is derived from an EMBL/GenBank/DDBJ whole genome shotgun (WGS) entry which is preliminary data.</text>
</comment>
<feature type="compositionally biased region" description="Polar residues" evidence="6">
    <location>
        <begin position="1036"/>
        <end position="1065"/>
    </location>
</feature>
<feature type="compositionally biased region" description="Acidic residues" evidence="6">
    <location>
        <begin position="145"/>
        <end position="168"/>
    </location>
</feature>
<feature type="compositionally biased region" description="Basic and acidic residues" evidence="6">
    <location>
        <begin position="401"/>
        <end position="421"/>
    </location>
</feature>
<organism evidence="7 8">
    <name type="scientific">Cristinia sonorae</name>
    <dbReference type="NCBI Taxonomy" id="1940300"/>
    <lineage>
        <taxon>Eukaryota</taxon>
        <taxon>Fungi</taxon>
        <taxon>Dikarya</taxon>
        <taxon>Basidiomycota</taxon>
        <taxon>Agaricomycotina</taxon>
        <taxon>Agaricomycetes</taxon>
        <taxon>Agaricomycetidae</taxon>
        <taxon>Agaricales</taxon>
        <taxon>Pleurotineae</taxon>
        <taxon>Stephanosporaceae</taxon>
        <taxon>Cristinia</taxon>
    </lineage>
</organism>